<evidence type="ECO:0000313" key="2">
    <source>
        <dbReference type="EMBL" id="KFH42789.1"/>
    </source>
</evidence>
<dbReference type="Proteomes" id="UP000029964">
    <property type="component" value="Unassembled WGS sequence"/>
</dbReference>
<comment type="caution">
    <text evidence="2">The sequence shown here is derived from an EMBL/GenBank/DDBJ whole genome shotgun (WGS) entry which is preliminary data.</text>
</comment>
<sequence length="242" mass="25434">MCHYTLIPILCPKCKIITASITERDGPDPYFEELIFPTTTPAACPAGVLTPSQPNWHISELMSIQCDRCTAAHGLVCEQEIGSLLSPSFYLPHDPAPPVASPPGCSRASVSSPPCVDTLPNLNNPPGNNNNDDNNNSFGGMSMPPQPQPPTSHNSSIPLQAATTGNQLISEAPGSSTVNSRSPTSAPVSSNETTSAPPRNPSVSTPVFAASNIGATVTPEAAILPISYTDHPNVVWHEKHRG</sequence>
<evidence type="ECO:0000313" key="3">
    <source>
        <dbReference type="Proteomes" id="UP000029964"/>
    </source>
</evidence>
<feature type="compositionally biased region" description="Low complexity" evidence="1">
    <location>
        <begin position="119"/>
        <end position="136"/>
    </location>
</feature>
<name>A0A086T0A7_HAPC1</name>
<evidence type="ECO:0000256" key="1">
    <source>
        <dbReference type="SAM" id="MobiDB-lite"/>
    </source>
</evidence>
<dbReference type="HOGENOM" id="CLU_1146897_0_0_1"/>
<gene>
    <name evidence="2" type="ORF">ACRE_064860</name>
</gene>
<organism evidence="2 3">
    <name type="scientific">Hapsidospora chrysogenum (strain ATCC 11550 / CBS 779.69 / DSM 880 / IAM 14645 / JCM 23072 / IMI 49137)</name>
    <name type="common">Acremonium chrysogenum</name>
    <dbReference type="NCBI Taxonomy" id="857340"/>
    <lineage>
        <taxon>Eukaryota</taxon>
        <taxon>Fungi</taxon>
        <taxon>Dikarya</taxon>
        <taxon>Ascomycota</taxon>
        <taxon>Pezizomycotina</taxon>
        <taxon>Sordariomycetes</taxon>
        <taxon>Hypocreomycetidae</taxon>
        <taxon>Hypocreales</taxon>
        <taxon>Bionectriaceae</taxon>
        <taxon>Hapsidospora</taxon>
    </lineage>
</organism>
<feature type="region of interest" description="Disordered" evidence="1">
    <location>
        <begin position="98"/>
        <end position="203"/>
    </location>
</feature>
<feature type="compositionally biased region" description="Polar residues" evidence="1">
    <location>
        <begin position="151"/>
        <end position="203"/>
    </location>
</feature>
<dbReference type="EMBL" id="JPKY01000085">
    <property type="protein sequence ID" value="KFH42789.1"/>
    <property type="molecule type" value="Genomic_DNA"/>
</dbReference>
<accession>A0A086T0A7</accession>
<protein>
    <submittedName>
        <fullName evidence="2">Uncharacterized protein</fullName>
    </submittedName>
</protein>
<proteinExistence type="predicted"/>
<reference evidence="3" key="1">
    <citation type="journal article" date="2014" name="Genome Announc.">
        <title>Genome sequence and annotation of Acremonium chrysogenum, producer of the beta-lactam antibiotic cephalosporin C.</title>
        <authorList>
            <person name="Terfehr D."/>
            <person name="Dahlmann T.A."/>
            <person name="Specht T."/>
            <person name="Zadra I."/>
            <person name="Kuernsteiner H."/>
            <person name="Kueck U."/>
        </authorList>
    </citation>
    <scope>NUCLEOTIDE SEQUENCE [LARGE SCALE GENOMIC DNA]</scope>
    <source>
        <strain evidence="3">ATCC 11550 / CBS 779.69 / DSM 880 / IAM 14645 / JCM 23072 / IMI 49137</strain>
    </source>
</reference>
<keyword evidence="3" id="KW-1185">Reference proteome</keyword>
<dbReference type="AlphaFoldDB" id="A0A086T0A7"/>